<evidence type="ECO:0000259" key="2">
    <source>
        <dbReference type="SMART" id="SM00257"/>
    </source>
</evidence>
<dbReference type="OrthoDB" id="3210682at2"/>
<dbReference type="InterPro" id="IPR018392">
    <property type="entry name" value="LysM"/>
</dbReference>
<keyword evidence="4" id="KW-1185">Reference proteome</keyword>
<proteinExistence type="predicted"/>
<dbReference type="CDD" id="cd00118">
    <property type="entry name" value="LysM"/>
    <property type="match status" value="1"/>
</dbReference>
<sequence length="83" mass="8421">PSAPPATGPATTTVRPGDTLWDLAAEQLGTAATDAEVAAAWPRWHEANREVIGPDPDVLVPGQVLTVPTPGASDRIGATGGTR</sequence>
<accession>A0A021VRV0</accession>
<evidence type="ECO:0000313" key="4">
    <source>
        <dbReference type="Proteomes" id="UP000019753"/>
    </source>
</evidence>
<dbReference type="Proteomes" id="UP000019753">
    <property type="component" value="Unassembled WGS sequence"/>
</dbReference>
<dbReference type="RefSeq" id="WP_155855509.1">
    <property type="nucleotide sequence ID" value="NZ_AXCW01000486.1"/>
</dbReference>
<feature type="non-terminal residue" evidence="3">
    <location>
        <position position="1"/>
    </location>
</feature>
<dbReference type="Pfam" id="PF01476">
    <property type="entry name" value="LysM"/>
    <property type="match status" value="1"/>
</dbReference>
<dbReference type="SMART" id="SM00257">
    <property type="entry name" value="LysM"/>
    <property type="match status" value="1"/>
</dbReference>
<feature type="region of interest" description="Disordered" evidence="1">
    <location>
        <begin position="64"/>
        <end position="83"/>
    </location>
</feature>
<gene>
    <name evidence="3" type="ORF">N866_15765</name>
</gene>
<evidence type="ECO:0000256" key="1">
    <source>
        <dbReference type="SAM" id="MobiDB-lite"/>
    </source>
</evidence>
<comment type="caution">
    <text evidence="3">The sequence shown here is derived from an EMBL/GenBank/DDBJ whole genome shotgun (WGS) entry which is preliminary data.</text>
</comment>
<evidence type="ECO:0000313" key="3">
    <source>
        <dbReference type="EMBL" id="EYR61827.1"/>
    </source>
</evidence>
<dbReference type="AlphaFoldDB" id="A0A021VRV0"/>
<dbReference type="Gene3D" id="3.10.350.10">
    <property type="entry name" value="LysM domain"/>
    <property type="match status" value="1"/>
</dbReference>
<dbReference type="EMBL" id="AXCW01000486">
    <property type="protein sequence ID" value="EYR61827.1"/>
    <property type="molecule type" value="Genomic_DNA"/>
</dbReference>
<name>A0A021VRV0_9CELL</name>
<dbReference type="InterPro" id="IPR036779">
    <property type="entry name" value="LysM_dom_sf"/>
</dbReference>
<reference evidence="3 4" key="1">
    <citation type="submission" date="2014-01" db="EMBL/GenBank/DDBJ databases">
        <title>Actinotalea ferrariae CF5-4.</title>
        <authorList>
            <person name="Chen F."/>
            <person name="Li Y."/>
            <person name="Wang G."/>
        </authorList>
    </citation>
    <scope>NUCLEOTIDE SEQUENCE [LARGE SCALE GENOMIC DNA]</scope>
    <source>
        <strain evidence="3 4">CF5-4</strain>
    </source>
</reference>
<protein>
    <submittedName>
        <fullName evidence="3">Peptidoglycan-binding protein</fullName>
    </submittedName>
</protein>
<organism evidence="3 4">
    <name type="scientific">Actinotalea ferrariae CF5-4</name>
    <dbReference type="NCBI Taxonomy" id="948458"/>
    <lineage>
        <taxon>Bacteria</taxon>
        <taxon>Bacillati</taxon>
        <taxon>Actinomycetota</taxon>
        <taxon>Actinomycetes</taxon>
        <taxon>Micrococcales</taxon>
        <taxon>Cellulomonadaceae</taxon>
        <taxon>Actinotalea</taxon>
    </lineage>
</organism>
<feature type="domain" description="LysM" evidence="2">
    <location>
        <begin position="11"/>
        <end position="68"/>
    </location>
</feature>